<name>A0AA37SPA9_9BACT</name>
<organism evidence="1 2">
    <name type="scientific">Portibacter lacus</name>
    <dbReference type="NCBI Taxonomy" id="1099794"/>
    <lineage>
        <taxon>Bacteria</taxon>
        <taxon>Pseudomonadati</taxon>
        <taxon>Bacteroidota</taxon>
        <taxon>Saprospiria</taxon>
        <taxon>Saprospirales</taxon>
        <taxon>Haliscomenobacteraceae</taxon>
        <taxon>Portibacter</taxon>
    </lineage>
</organism>
<protein>
    <submittedName>
        <fullName evidence="1">Uncharacterized protein</fullName>
    </submittedName>
</protein>
<accession>A0AA37SPA9</accession>
<dbReference type="EMBL" id="BSOH01000005">
    <property type="protein sequence ID" value="GLR16233.1"/>
    <property type="molecule type" value="Genomic_DNA"/>
</dbReference>
<evidence type="ECO:0000313" key="1">
    <source>
        <dbReference type="EMBL" id="GLR16233.1"/>
    </source>
</evidence>
<gene>
    <name evidence="1" type="ORF">GCM10007940_08480</name>
</gene>
<dbReference type="Proteomes" id="UP001156666">
    <property type="component" value="Unassembled WGS sequence"/>
</dbReference>
<sequence length="63" mass="7253">MVMQVKLEQRVVIKLEDLKIKGKLINNHILSLDGVEFDGQFENYGILKILPSLPVRFVNTDLE</sequence>
<comment type="caution">
    <text evidence="1">The sequence shown here is derived from an EMBL/GenBank/DDBJ whole genome shotgun (WGS) entry which is preliminary data.</text>
</comment>
<dbReference type="AlphaFoldDB" id="A0AA37SPA9"/>
<keyword evidence="2" id="KW-1185">Reference proteome</keyword>
<reference evidence="1" key="2">
    <citation type="submission" date="2023-01" db="EMBL/GenBank/DDBJ databases">
        <title>Draft genome sequence of Portibacter lacus strain NBRC 108769.</title>
        <authorList>
            <person name="Sun Q."/>
            <person name="Mori K."/>
        </authorList>
    </citation>
    <scope>NUCLEOTIDE SEQUENCE</scope>
    <source>
        <strain evidence="1">NBRC 108769</strain>
    </source>
</reference>
<proteinExistence type="predicted"/>
<evidence type="ECO:0000313" key="2">
    <source>
        <dbReference type="Proteomes" id="UP001156666"/>
    </source>
</evidence>
<reference evidence="1" key="1">
    <citation type="journal article" date="2014" name="Int. J. Syst. Evol. Microbiol.">
        <title>Complete genome sequence of Corynebacterium casei LMG S-19264T (=DSM 44701T), isolated from a smear-ripened cheese.</title>
        <authorList>
            <consortium name="US DOE Joint Genome Institute (JGI-PGF)"/>
            <person name="Walter F."/>
            <person name="Albersmeier A."/>
            <person name="Kalinowski J."/>
            <person name="Ruckert C."/>
        </authorList>
    </citation>
    <scope>NUCLEOTIDE SEQUENCE</scope>
    <source>
        <strain evidence="1">NBRC 108769</strain>
    </source>
</reference>